<evidence type="ECO:0000313" key="3">
    <source>
        <dbReference type="Proteomes" id="UP001515480"/>
    </source>
</evidence>
<comment type="caution">
    <text evidence="2">The sequence shown here is derived from an EMBL/GenBank/DDBJ whole genome shotgun (WGS) entry which is preliminary data.</text>
</comment>
<reference evidence="2 3" key="1">
    <citation type="journal article" date="2024" name="Science">
        <title>Giant polyketide synthase enzymes in the biosynthesis of giant marine polyether toxins.</title>
        <authorList>
            <person name="Fallon T.R."/>
            <person name="Shende V.V."/>
            <person name="Wierzbicki I.H."/>
            <person name="Pendleton A.L."/>
            <person name="Watervoot N.F."/>
            <person name="Auber R.P."/>
            <person name="Gonzalez D.J."/>
            <person name="Wisecaver J.H."/>
            <person name="Moore B.S."/>
        </authorList>
    </citation>
    <scope>NUCLEOTIDE SEQUENCE [LARGE SCALE GENOMIC DNA]</scope>
    <source>
        <strain evidence="2 3">12B1</strain>
    </source>
</reference>
<organism evidence="2 3">
    <name type="scientific">Prymnesium parvum</name>
    <name type="common">Toxic golden alga</name>
    <dbReference type="NCBI Taxonomy" id="97485"/>
    <lineage>
        <taxon>Eukaryota</taxon>
        <taxon>Haptista</taxon>
        <taxon>Haptophyta</taxon>
        <taxon>Prymnesiophyceae</taxon>
        <taxon>Prymnesiales</taxon>
        <taxon>Prymnesiaceae</taxon>
        <taxon>Prymnesium</taxon>
    </lineage>
</organism>
<evidence type="ECO:0000313" key="2">
    <source>
        <dbReference type="EMBL" id="KAL1515900.1"/>
    </source>
</evidence>
<dbReference type="EMBL" id="JBGBPQ010000011">
    <property type="protein sequence ID" value="KAL1515900.1"/>
    <property type="molecule type" value="Genomic_DNA"/>
</dbReference>
<feature type="region of interest" description="Disordered" evidence="1">
    <location>
        <begin position="799"/>
        <end position="830"/>
    </location>
</feature>
<accession>A0AB34JAU9</accession>
<name>A0AB34JAU9_PRYPA</name>
<proteinExistence type="predicted"/>
<dbReference type="Proteomes" id="UP001515480">
    <property type="component" value="Unassembled WGS sequence"/>
</dbReference>
<protein>
    <recommendedName>
        <fullName evidence="4">Protein-tyrosine sulfotransferase</fullName>
    </recommendedName>
</protein>
<evidence type="ECO:0000256" key="1">
    <source>
        <dbReference type="SAM" id="MobiDB-lite"/>
    </source>
</evidence>
<sequence length="830" mass="93824">MFVATVSLSAVALSAVGIMHLLLPTFNRGNTFHADGIPAPSTPSDTLSPPPPASAPAPSEQDQEAFLELVKRRVNIKTTLDTTFWRPYVRSVSKDVAATNQTQLIFVAGAEGTGHHFVTAVMMRLSQLMPMTLVEEQVFQALWWNTKAHDPAKFWSAVEAFQQWVQVARSKRKHPAFCARTCLRGPGLKHCSWISGMQQQMEGTLLAGKGHNGTFQPIGQMFSYPFSRSWNETEDGTHYPEIKDLKYLCELAGLRLRVIVLWREPVDAIMSMNNRGLPKIWRRFGRTFKLHKQVGLFLSQLDEMHSQLSQLDTESYRILNYTDLLINWQAYTHSLADFLNIPEAEITRAFTLSMKAKPKKRKSEAEVPPLDNSVPLQWSDEVRRSFIDQRLKEATNSPDPPRCCKTWTEALKRTAVKLPPSRPEKHWFSAWAETAAPPLRVENLSFTHVINPFHPSNDEEHDRAQRTSMLSIAHAQALALAQGIFVDVVCAMFESDVRKVDPEKYGFSVAILNVSTLTTLPQFHHPVKLPFLNQILYAGYLHGKGKYLVYSNIDIGLQPPFYIKISRQLQVMPDVPLSLIREEFEHVPRTFSVEDATARRGGGLGHPGHDCWAFPRSWVPEMLIGFTMVGVSMVATDLMQALYARSHCRMTLLSDRLTFHFVEGDSVVKHPGNQRARNDKIFTGLYTAWNCAQFARNRRDVMAVHPEYAQCWFSQQAEWNVYSYQCAATIEHLPHEFKLLWHGNASREMVPARANCNLPSICQRCRGEHGGLRPVASLSDALPCGFCRCNTDLEHPPYVTPPKLDAPSFQNDSQPPPEQTAPDAEHPNAE</sequence>
<dbReference type="Gene3D" id="3.40.50.300">
    <property type="entry name" value="P-loop containing nucleotide triphosphate hydrolases"/>
    <property type="match status" value="1"/>
</dbReference>
<gene>
    <name evidence="2" type="ORF">AB1Y20_002514</name>
</gene>
<dbReference type="InterPro" id="IPR027417">
    <property type="entry name" value="P-loop_NTPase"/>
</dbReference>
<feature type="compositionally biased region" description="Low complexity" evidence="1">
    <location>
        <begin position="38"/>
        <end position="47"/>
    </location>
</feature>
<keyword evidence="3" id="KW-1185">Reference proteome</keyword>
<evidence type="ECO:0008006" key="4">
    <source>
        <dbReference type="Google" id="ProtNLM"/>
    </source>
</evidence>
<dbReference type="SUPFAM" id="SSF52540">
    <property type="entry name" value="P-loop containing nucleoside triphosphate hydrolases"/>
    <property type="match status" value="1"/>
</dbReference>
<dbReference type="AlphaFoldDB" id="A0AB34JAU9"/>
<feature type="region of interest" description="Disordered" evidence="1">
    <location>
        <begin position="34"/>
        <end position="62"/>
    </location>
</feature>